<evidence type="ECO:0000313" key="3">
    <source>
        <dbReference type="Proteomes" id="UP000532440"/>
    </source>
</evidence>
<sequence>MLPEQVWDGAPLPGQRLHPGRPTGSAMPLAWAHAEFVKLALSCSDKRPCDCPAAVWKRYGGRLPVPSLGLHIPRLPTAALRDGQAIDFAWRRQTCSQWTGVDHRLLLSAAATPPMPSPLDPVVDQASPAQ</sequence>
<name>A0A7W8HEK2_9BURK</name>
<gene>
    <name evidence="2" type="ORF">HNQ70_000452</name>
</gene>
<evidence type="ECO:0000256" key="1">
    <source>
        <dbReference type="SAM" id="MobiDB-lite"/>
    </source>
</evidence>
<dbReference type="GO" id="GO:0005975">
    <property type="term" value="P:carbohydrate metabolic process"/>
    <property type="evidence" value="ECO:0007669"/>
    <property type="project" value="InterPro"/>
</dbReference>
<dbReference type="Proteomes" id="UP000532440">
    <property type="component" value="Unassembled WGS sequence"/>
</dbReference>
<dbReference type="RefSeq" id="WP_183963840.1">
    <property type="nucleotide sequence ID" value="NZ_BAABEW010000004.1"/>
</dbReference>
<comment type="caution">
    <text evidence="2">The sequence shown here is derived from an EMBL/GenBank/DDBJ whole genome shotgun (WGS) entry which is preliminary data.</text>
</comment>
<keyword evidence="3" id="KW-1185">Reference proteome</keyword>
<dbReference type="InterPro" id="IPR012341">
    <property type="entry name" value="6hp_glycosidase-like_sf"/>
</dbReference>
<evidence type="ECO:0000313" key="2">
    <source>
        <dbReference type="EMBL" id="MBB5270468.1"/>
    </source>
</evidence>
<dbReference type="InterPro" id="IPR008928">
    <property type="entry name" value="6-hairpin_glycosidase_sf"/>
</dbReference>
<dbReference type="AlphaFoldDB" id="A0A7W8HEK2"/>
<protein>
    <recommendedName>
        <fullName evidence="4">Glucan 1,4-alpha-glucosidase</fullName>
    </recommendedName>
</protein>
<proteinExistence type="predicted"/>
<dbReference type="Gene3D" id="1.50.10.10">
    <property type="match status" value="1"/>
</dbReference>
<feature type="region of interest" description="Disordered" evidence="1">
    <location>
        <begin position="1"/>
        <end position="24"/>
    </location>
</feature>
<dbReference type="EMBL" id="JACHGB010000001">
    <property type="protein sequence ID" value="MBB5270468.1"/>
    <property type="molecule type" value="Genomic_DNA"/>
</dbReference>
<reference evidence="2 3" key="1">
    <citation type="submission" date="2020-08" db="EMBL/GenBank/DDBJ databases">
        <title>Genomic Encyclopedia of Type Strains, Phase IV (KMG-IV): sequencing the most valuable type-strain genomes for metagenomic binning, comparative biology and taxonomic classification.</title>
        <authorList>
            <person name="Goeker M."/>
        </authorList>
    </citation>
    <scope>NUCLEOTIDE SEQUENCE [LARGE SCALE GENOMIC DNA]</scope>
    <source>
        <strain evidence="2 3">DSM 29781</strain>
    </source>
</reference>
<organism evidence="2 3">
    <name type="scientific">Quisquiliibacterium transsilvanicum</name>
    <dbReference type="NCBI Taxonomy" id="1549638"/>
    <lineage>
        <taxon>Bacteria</taxon>
        <taxon>Pseudomonadati</taxon>
        <taxon>Pseudomonadota</taxon>
        <taxon>Betaproteobacteria</taxon>
        <taxon>Burkholderiales</taxon>
        <taxon>Burkholderiaceae</taxon>
        <taxon>Quisquiliibacterium</taxon>
    </lineage>
</organism>
<evidence type="ECO:0008006" key="4">
    <source>
        <dbReference type="Google" id="ProtNLM"/>
    </source>
</evidence>
<accession>A0A7W8HEK2</accession>
<dbReference type="SUPFAM" id="SSF48208">
    <property type="entry name" value="Six-hairpin glycosidases"/>
    <property type="match status" value="1"/>
</dbReference>